<name>A0ACB9D9V1_9ASTR</name>
<reference evidence="1 2" key="2">
    <citation type="journal article" date="2022" name="Mol. Ecol. Resour.">
        <title>The genomes of chicory, endive, great burdock and yacon provide insights into Asteraceae paleo-polyploidization history and plant inulin production.</title>
        <authorList>
            <person name="Fan W."/>
            <person name="Wang S."/>
            <person name="Wang H."/>
            <person name="Wang A."/>
            <person name="Jiang F."/>
            <person name="Liu H."/>
            <person name="Zhao H."/>
            <person name="Xu D."/>
            <person name="Zhang Y."/>
        </authorList>
    </citation>
    <scope>NUCLEOTIDE SEQUENCE [LARGE SCALE GENOMIC DNA]</scope>
    <source>
        <strain evidence="2">cv. Yunnan</strain>
        <tissue evidence="1">Leaves</tissue>
    </source>
</reference>
<accession>A0ACB9D9V1</accession>
<evidence type="ECO:0000313" key="2">
    <source>
        <dbReference type="Proteomes" id="UP001056120"/>
    </source>
</evidence>
<dbReference type="Proteomes" id="UP001056120">
    <property type="component" value="Linkage Group LG20"/>
</dbReference>
<proteinExistence type="predicted"/>
<gene>
    <name evidence="1" type="ORF">L1987_60961</name>
</gene>
<comment type="caution">
    <text evidence="1">The sequence shown here is derived from an EMBL/GenBank/DDBJ whole genome shotgun (WGS) entry which is preliminary data.</text>
</comment>
<protein>
    <submittedName>
        <fullName evidence="1">Uncharacterized protein</fullName>
    </submittedName>
</protein>
<sequence>MGLEAGRRPSAIGFAPQWICQMGCGSPGLKSCGQCIGGGSYHDEPFRNTHTIVVGISPYQRYDTYLSGVDSPPSDSSFASSLHDLPELDPK</sequence>
<evidence type="ECO:0000313" key="1">
    <source>
        <dbReference type="EMBL" id="KAI3743255.1"/>
    </source>
</evidence>
<dbReference type="EMBL" id="CM042037">
    <property type="protein sequence ID" value="KAI3743255.1"/>
    <property type="molecule type" value="Genomic_DNA"/>
</dbReference>
<organism evidence="1 2">
    <name type="scientific">Smallanthus sonchifolius</name>
    <dbReference type="NCBI Taxonomy" id="185202"/>
    <lineage>
        <taxon>Eukaryota</taxon>
        <taxon>Viridiplantae</taxon>
        <taxon>Streptophyta</taxon>
        <taxon>Embryophyta</taxon>
        <taxon>Tracheophyta</taxon>
        <taxon>Spermatophyta</taxon>
        <taxon>Magnoliopsida</taxon>
        <taxon>eudicotyledons</taxon>
        <taxon>Gunneridae</taxon>
        <taxon>Pentapetalae</taxon>
        <taxon>asterids</taxon>
        <taxon>campanulids</taxon>
        <taxon>Asterales</taxon>
        <taxon>Asteraceae</taxon>
        <taxon>Asteroideae</taxon>
        <taxon>Heliantheae alliance</taxon>
        <taxon>Millerieae</taxon>
        <taxon>Smallanthus</taxon>
    </lineage>
</organism>
<keyword evidence="2" id="KW-1185">Reference proteome</keyword>
<reference evidence="2" key="1">
    <citation type="journal article" date="2022" name="Mol. Ecol. Resour.">
        <title>The genomes of chicory, endive, great burdock and yacon provide insights into Asteraceae palaeo-polyploidization history and plant inulin production.</title>
        <authorList>
            <person name="Fan W."/>
            <person name="Wang S."/>
            <person name="Wang H."/>
            <person name="Wang A."/>
            <person name="Jiang F."/>
            <person name="Liu H."/>
            <person name="Zhao H."/>
            <person name="Xu D."/>
            <person name="Zhang Y."/>
        </authorList>
    </citation>
    <scope>NUCLEOTIDE SEQUENCE [LARGE SCALE GENOMIC DNA]</scope>
    <source>
        <strain evidence="2">cv. Yunnan</strain>
    </source>
</reference>